<dbReference type="InterPro" id="IPR014757">
    <property type="entry name" value="Tscrpt_reg_IclR_C"/>
</dbReference>
<evidence type="ECO:0000256" key="3">
    <source>
        <dbReference type="ARBA" id="ARBA00023163"/>
    </source>
</evidence>
<evidence type="ECO:0000313" key="7">
    <source>
        <dbReference type="EMBL" id="GAA0954669.1"/>
    </source>
</evidence>
<dbReference type="InterPro" id="IPR050707">
    <property type="entry name" value="HTH_MetabolicPath_Reg"/>
</dbReference>
<dbReference type="InterPro" id="IPR036390">
    <property type="entry name" value="WH_DNA-bd_sf"/>
</dbReference>
<dbReference type="Pfam" id="PF09339">
    <property type="entry name" value="HTH_IclR"/>
    <property type="match status" value="1"/>
</dbReference>
<keyword evidence="8" id="KW-1185">Reference proteome</keyword>
<proteinExistence type="predicted"/>
<feature type="compositionally biased region" description="Gly residues" evidence="4">
    <location>
        <begin position="212"/>
        <end position="223"/>
    </location>
</feature>
<dbReference type="InterPro" id="IPR036388">
    <property type="entry name" value="WH-like_DNA-bd_sf"/>
</dbReference>
<feature type="domain" description="HTH iclR-type" evidence="5">
    <location>
        <begin position="8"/>
        <end position="69"/>
    </location>
</feature>
<dbReference type="InterPro" id="IPR029016">
    <property type="entry name" value="GAF-like_dom_sf"/>
</dbReference>
<dbReference type="PANTHER" id="PTHR30136:SF24">
    <property type="entry name" value="HTH-TYPE TRANSCRIPTIONAL REPRESSOR ALLR"/>
    <property type="match status" value="1"/>
</dbReference>
<dbReference type="EMBL" id="BAAAHH010000015">
    <property type="protein sequence ID" value="GAA0954669.1"/>
    <property type="molecule type" value="Genomic_DNA"/>
</dbReference>
<keyword evidence="2" id="KW-0238">DNA-binding</keyword>
<dbReference type="InterPro" id="IPR005471">
    <property type="entry name" value="Tscrpt_reg_IclR_N"/>
</dbReference>
<dbReference type="Proteomes" id="UP001500665">
    <property type="component" value="Unassembled WGS sequence"/>
</dbReference>
<dbReference type="RefSeq" id="WP_344242208.1">
    <property type="nucleotide sequence ID" value="NZ_BAAAHH010000015.1"/>
</dbReference>
<feature type="region of interest" description="Disordered" evidence="4">
    <location>
        <begin position="207"/>
        <end position="248"/>
    </location>
</feature>
<dbReference type="Pfam" id="PF01614">
    <property type="entry name" value="IclR_C"/>
    <property type="match status" value="1"/>
</dbReference>
<dbReference type="PROSITE" id="PS51078">
    <property type="entry name" value="ICLR_ED"/>
    <property type="match status" value="1"/>
</dbReference>
<accession>A0ABN1RBY1</accession>
<comment type="caution">
    <text evidence="7">The sequence shown here is derived from an EMBL/GenBank/DDBJ whole genome shotgun (WGS) entry which is preliminary data.</text>
</comment>
<dbReference type="Gene3D" id="3.30.450.40">
    <property type="match status" value="1"/>
</dbReference>
<evidence type="ECO:0000256" key="1">
    <source>
        <dbReference type="ARBA" id="ARBA00023015"/>
    </source>
</evidence>
<feature type="compositionally biased region" description="Basic residues" evidence="4">
    <location>
        <begin position="224"/>
        <end position="233"/>
    </location>
</feature>
<dbReference type="SMART" id="SM00346">
    <property type="entry name" value="HTH_ICLR"/>
    <property type="match status" value="1"/>
</dbReference>
<name>A0ABN1RBY1_9ACTN</name>
<evidence type="ECO:0000256" key="2">
    <source>
        <dbReference type="ARBA" id="ARBA00023125"/>
    </source>
</evidence>
<organism evidence="7 8">
    <name type="scientific">Actinocorallia libanotica</name>
    <dbReference type="NCBI Taxonomy" id="46162"/>
    <lineage>
        <taxon>Bacteria</taxon>
        <taxon>Bacillati</taxon>
        <taxon>Actinomycetota</taxon>
        <taxon>Actinomycetes</taxon>
        <taxon>Streptosporangiales</taxon>
        <taxon>Thermomonosporaceae</taxon>
        <taxon>Actinocorallia</taxon>
    </lineage>
</organism>
<dbReference type="SUPFAM" id="SSF46785">
    <property type="entry name" value="Winged helix' DNA-binding domain"/>
    <property type="match status" value="1"/>
</dbReference>
<gene>
    <name evidence="7" type="ORF">GCM10009550_38220</name>
</gene>
<feature type="region of interest" description="Disordered" evidence="4">
    <location>
        <begin position="271"/>
        <end position="304"/>
    </location>
</feature>
<reference evidence="7 8" key="1">
    <citation type="journal article" date="2019" name="Int. J. Syst. Evol. Microbiol.">
        <title>The Global Catalogue of Microorganisms (GCM) 10K type strain sequencing project: providing services to taxonomists for standard genome sequencing and annotation.</title>
        <authorList>
            <consortium name="The Broad Institute Genomics Platform"/>
            <consortium name="The Broad Institute Genome Sequencing Center for Infectious Disease"/>
            <person name="Wu L."/>
            <person name="Ma J."/>
        </authorList>
    </citation>
    <scope>NUCLEOTIDE SEQUENCE [LARGE SCALE GENOMIC DNA]</scope>
    <source>
        <strain evidence="7 8">JCM 10696</strain>
    </source>
</reference>
<evidence type="ECO:0008006" key="9">
    <source>
        <dbReference type="Google" id="ProtNLM"/>
    </source>
</evidence>
<evidence type="ECO:0000259" key="6">
    <source>
        <dbReference type="PROSITE" id="PS51078"/>
    </source>
</evidence>
<keyword evidence="3" id="KW-0804">Transcription</keyword>
<sequence>MSEDTGPRTAASRLLDVLGAFGIEHPDLSLTEIGLRARLPLPTAHRLAAALVEWGALERGEDGRYRVGLRLWEVAAAFPHDMGLRAAAIPFLEDLYEATHENVQMAVRDGGEAVFTEWIAGRSAVGVRTRVGARWPLHATGVGLVLLAHAPSAEQERYLDGPLAAFTPYTITEPGVLRRILAEVRRTGCAVSDRQITTDAVSVAAPVRDESGQGGGGGGVGGGGRHRGRRGTGARRPAGGARHHPKALPAALTDVGIPDFRHTEVALWCGSRIPDAGSAPGRLPRPRPPATGRTPRCTVRQERS</sequence>
<dbReference type="PROSITE" id="PS51077">
    <property type="entry name" value="HTH_ICLR"/>
    <property type="match status" value="1"/>
</dbReference>
<feature type="domain" description="IclR-ED" evidence="6">
    <location>
        <begin position="70"/>
        <end position="254"/>
    </location>
</feature>
<evidence type="ECO:0000259" key="5">
    <source>
        <dbReference type="PROSITE" id="PS51077"/>
    </source>
</evidence>
<evidence type="ECO:0000313" key="8">
    <source>
        <dbReference type="Proteomes" id="UP001500665"/>
    </source>
</evidence>
<keyword evidence="1" id="KW-0805">Transcription regulation</keyword>
<protein>
    <recommendedName>
        <fullName evidence="9">IclR family transcriptional regulator</fullName>
    </recommendedName>
</protein>
<dbReference type="SUPFAM" id="SSF55781">
    <property type="entry name" value="GAF domain-like"/>
    <property type="match status" value="1"/>
</dbReference>
<dbReference type="Gene3D" id="1.10.10.10">
    <property type="entry name" value="Winged helix-like DNA-binding domain superfamily/Winged helix DNA-binding domain"/>
    <property type="match status" value="1"/>
</dbReference>
<dbReference type="PANTHER" id="PTHR30136">
    <property type="entry name" value="HELIX-TURN-HELIX TRANSCRIPTIONAL REGULATOR, ICLR FAMILY"/>
    <property type="match status" value="1"/>
</dbReference>
<evidence type="ECO:0000256" key="4">
    <source>
        <dbReference type="SAM" id="MobiDB-lite"/>
    </source>
</evidence>